<feature type="domain" description="AB hydrolase-1" evidence="1">
    <location>
        <begin position="18"/>
        <end position="259"/>
    </location>
</feature>
<reference evidence="3" key="1">
    <citation type="journal article" date="2019" name="Int. J. Syst. Evol. Microbiol.">
        <title>The Global Catalogue of Microorganisms (GCM) 10K type strain sequencing project: providing services to taxonomists for standard genome sequencing and annotation.</title>
        <authorList>
            <consortium name="The Broad Institute Genomics Platform"/>
            <consortium name="The Broad Institute Genome Sequencing Center for Infectious Disease"/>
            <person name="Wu L."/>
            <person name="Ma J."/>
        </authorList>
    </citation>
    <scope>NUCLEOTIDE SEQUENCE [LARGE SCALE GENOMIC DNA]</scope>
    <source>
        <strain evidence="3">JCM 1490</strain>
    </source>
</reference>
<dbReference type="Proteomes" id="UP001596455">
    <property type="component" value="Unassembled WGS sequence"/>
</dbReference>
<organism evidence="2 3">
    <name type="scientific">Georgenia alba</name>
    <dbReference type="NCBI Taxonomy" id="2233858"/>
    <lineage>
        <taxon>Bacteria</taxon>
        <taxon>Bacillati</taxon>
        <taxon>Actinomycetota</taxon>
        <taxon>Actinomycetes</taxon>
        <taxon>Micrococcales</taxon>
        <taxon>Bogoriellaceae</taxon>
        <taxon>Georgenia</taxon>
    </lineage>
</organism>
<dbReference type="RefSeq" id="WP_382395563.1">
    <property type="nucleotide sequence ID" value="NZ_JBHTCQ010000003.1"/>
</dbReference>
<dbReference type="InterPro" id="IPR050266">
    <property type="entry name" value="AB_hydrolase_sf"/>
</dbReference>
<proteinExistence type="predicted"/>
<protein>
    <submittedName>
        <fullName evidence="2">Alpha/beta fold hydrolase</fullName>
    </submittedName>
</protein>
<dbReference type="PANTHER" id="PTHR43798">
    <property type="entry name" value="MONOACYLGLYCEROL LIPASE"/>
    <property type="match status" value="1"/>
</dbReference>
<accession>A0ABW2QAZ8</accession>
<keyword evidence="3" id="KW-1185">Reference proteome</keyword>
<sequence length="278" mass="28580">MTAPLSLTRHGAAEGLPLVLLHAFPLDSRMWEGVIGELPEIPVITLDAPGFGASRSPRAVADAVGRPLAPSLKTYADAVAATLTGAGVDRAVVAGLSMGGYVALALAERRRALLAGVGLLDTKATADDADARANRVRVAEQAAGSLGSRAVAPMVDAVLSPTTHRQRPEVVATVSRWLAEAPPAGIAWAQRAMAGRPDRRSALDGLGVPALVLRGADDASSSDQDVETMAQALADVEVVVVPDAGHLSAVEDPGAVAAALRALHERAVRHEKAQRQPG</sequence>
<evidence type="ECO:0000313" key="3">
    <source>
        <dbReference type="Proteomes" id="UP001596455"/>
    </source>
</evidence>
<dbReference type="Pfam" id="PF12697">
    <property type="entry name" value="Abhydrolase_6"/>
    <property type="match status" value="1"/>
</dbReference>
<dbReference type="InterPro" id="IPR029058">
    <property type="entry name" value="AB_hydrolase_fold"/>
</dbReference>
<gene>
    <name evidence="2" type="ORF">ACFQQL_14325</name>
</gene>
<dbReference type="EMBL" id="JBHTCQ010000003">
    <property type="protein sequence ID" value="MFC7406291.1"/>
    <property type="molecule type" value="Genomic_DNA"/>
</dbReference>
<dbReference type="SUPFAM" id="SSF53474">
    <property type="entry name" value="alpha/beta-Hydrolases"/>
    <property type="match status" value="1"/>
</dbReference>
<evidence type="ECO:0000313" key="2">
    <source>
        <dbReference type="EMBL" id="MFC7406291.1"/>
    </source>
</evidence>
<keyword evidence="2" id="KW-0378">Hydrolase</keyword>
<dbReference type="PRINTS" id="PR00111">
    <property type="entry name" value="ABHYDROLASE"/>
</dbReference>
<comment type="caution">
    <text evidence="2">The sequence shown here is derived from an EMBL/GenBank/DDBJ whole genome shotgun (WGS) entry which is preliminary data.</text>
</comment>
<dbReference type="Gene3D" id="3.40.50.1820">
    <property type="entry name" value="alpha/beta hydrolase"/>
    <property type="match status" value="1"/>
</dbReference>
<dbReference type="GO" id="GO:0016787">
    <property type="term" value="F:hydrolase activity"/>
    <property type="evidence" value="ECO:0007669"/>
    <property type="project" value="UniProtKB-KW"/>
</dbReference>
<name>A0ABW2QAZ8_9MICO</name>
<dbReference type="InterPro" id="IPR000073">
    <property type="entry name" value="AB_hydrolase_1"/>
</dbReference>
<evidence type="ECO:0000259" key="1">
    <source>
        <dbReference type="Pfam" id="PF12697"/>
    </source>
</evidence>